<gene>
    <name evidence="2" type="primary">acuI</name>
    <name evidence="2" type="ORF">pBIO2079_08</name>
</gene>
<reference evidence="2" key="2">
    <citation type="submission" date="2014-02" db="EMBL/GenBank/DDBJ databases">
        <authorList>
            <person name="Curson A.R.J."/>
            <person name="Burns O.J."/>
            <person name="Voget S."/>
            <person name="Daniel R."/>
            <person name="Todd J.D."/>
            <person name="McInnis K."/>
            <person name="Wexler M."/>
            <person name="Johnston A.W.B."/>
        </authorList>
    </citation>
    <scope>NUCLEOTIDE SEQUENCE</scope>
</reference>
<dbReference type="Pfam" id="PF08240">
    <property type="entry name" value="ADH_N"/>
    <property type="match status" value="1"/>
</dbReference>
<organism evidence="2">
    <name type="scientific">uncultured bacterium pBIO2079</name>
    <dbReference type="NCBI Taxonomy" id="1478040"/>
    <lineage>
        <taxon>Bacteria</taxon>
        <taxon>environmental samples</taxon>
    </lineage>
</organism>
<dbReference type="SUPFAM" id="SSF51735">
    <property type="entry name" value="NAD(P)-binding Rossmann-fold domains"/>
    <property type="match status" value="1"/>
</dbReference>
<dbReference type="CDD" id="cd05280">
    <property type="entry name" value="MDR_yhdh_yhfp"/>
    <property type="match status" value="1"/>
</dbReference>
<reference evidence="2" key="1">
    <citation type="journal article" date="2014" name="PLoS ONE">
        <title>Screening of metagenomic and genomic libraries reveals three classes of bacterial enzymes that overcome the toxicity of acrylate.</title>
        <authorList>
            <person name="Curson A.R."/>
            <person name="Burns O.J."/>
            <person name="Voget S."/>
            <person name="Daniel R."/>
            <person name="Todd J.D."/>
            <person name="McInnis K."/>
            <person name="Wexler M."/>
            <person name="Johnston A.W."/>
        </authorList>
    </citation>
    <scope>NUCLEOTIDE SEQUENCE</scope>
</reference>
<sequence>MVDNFKALVVTEQADGKFSREIASKHIDNLPAGDVLINVKYSSLNYKDALSATGNRGVTKKYPHTPGIDAAGIVAESSVAEFAPGDEVFVTGFDLGMNTSGGYQEYIRVPAAWVIKRLPNLNLKETMVYGTAGLTALLSVAALVDAGVKARDGEVLVTGTTGGVGSFAARTLVKLGYDVVGVQRRPEEEAFLDSLGLKRIVPVEEVDDQSGRPLGKGVWAGVIDTVGGNILYTAIKTTHYGGSVTCCGNAASNSLPATVLPFILRGVSLYGIDSVECPMDHRLRVWNKIAGDWKLDNVEALAEECSLEELNQKIDMILEGKIQGRVVVNLAR</sequence>
<dbReference type="GO" id="GO:0043957">
    <property type="term" value="F:acryloyl-CoA reductase (NADPH) activity"/>
    <property type="evidence" value="ECO:0007669"/>
    <property type="project" value="UniProtKB-EC"/>
</dbReference>
<evidence type="ECO:0000259" key="1">
    <source>
        <dbReference type="SMART" id="SM00829"/>
    </source>
</evidence>
<dbReference type="InterPro" id="IPR011032">
    <property type="entry name" value="GroES-like_sf"/>
</dbReference>
<keyword evidence="2" id="KW-0560">Oxidoreductase</keyword>
<evidence type="ECO:0000313" key="2">
    <source>
        <dbReference type="EMBL" id="AIE77269.1"/>
    </source>
</evidence>
<dbReference type="InterPro" id="IPR051397">
    <property type="entry name" value="Zn-ADH-like_protein"/>
</dbReference>
<proteinExistence type="predicted"/>
<dbReference type="Pfam" id="PF00107">
    <property type="entry name" value="ADH_zinc_N"/>
    <property type="match status" value="1"/>
</dbReference>
<dbReference type="EC" id="1.3.1.84" evidence="2"/>
<protein>
    <submittedName>
        <fullName evidence="2">Acrylyl-CoA reductase AcuI</fullName>
        <ecNumber evidence="2">1.3.1.84</ecNumber>
    </submittedName>
</protein>
<dbReference type="PANTHER" id="PTHR43677:SF1">
    <property type="entry name" value="ACRYLYL-COA REDUCTASE ACUI-RELATED"/>
    <property type="match status" value="1"/>
</dbReference>
<dbReference type="InterPro" id="IPR020843">
    <property type="entry name" value="ER"/>
</dbReference>
<dbReference type="InterPro" id="IPR036291">
    <property type="entry name" value="NAD(P)-bd_dom_sf"/>
</dbReference>
<dbReference type="EMBL" id="KJ531199">
    <property type="protein sequence ID" value="AIE77269.1"/>
    <property type="molecule type" value="Genomic_DNA"/>
</dbReference>
<dbReference type="InterPro" id="IPR013154">
    <property type="entry name" value="ADH-like_N"/>
</dbReference>
<dbReference type="InterPro" id="IPR013149">
    <property type="entry name" value="ADH-like_C"/>
</dbReference>
<dbReference type="InterPro" id="IPR014188">
    <property type="entry name" value="Acrylyl-CoA_reductase_AcuI"/>
</dbReference>
<accession>A0A075FA83</accession>
<name>A0A075FA83_9BACT</name>
<feature type="domain" description="Enoyl reductase (ER)" evidence="1">
    <location>
        <begin position="19"/>
        <end position="328"/>
    </location>
</feature>
<dbReference type="PANTHER" id="PTHR43677">
    <property type="entry name" value="SHORT-CHAIN DEHYDROGENASE/REDUCTASE"/>
    <property type="match status" value="1"/>
</dbReference>
<dbReference type="SUPFAM" id="SSF50129">
    <property type="entry name" value="GroES-like"/>
    <property type="match status" value="1"/>
</dbReference>
<dbReference type="SMART" id="SM00829">
    <property type="entry name" value="PKS_ER"/>
    <property type="match status" value="1"/>
</dbReference>
<dbReference type="Gene3D" id="3.90.180.10">
    <property type="entry name" value="Medium-chain alcohol dehydrogenases, catalytic domain"/>
    <property type="match status" value="1"/>
</dbReference>
<dbReference type="NCBIfam" id="TIGR02823">
    <property type="entry name" value="oxido_YhdH"/>
    <property type="match status" value="1"/>
</dbReference>
<dbReference type="AlphaFoldDB" id="A0A075FA83"/>
<dbReference type="Gene3D" id="3.40.50.720">
    <property type="entry name" value="NAD(P)-binding Rossmann-like Domain"/>
    <property type="match status" value="1"/>
</dbReference>